<feature type="chain" id="PRO_5028953784" description="RcnB family protein" evidence="1">
    <location>
        <begin position="22"/>
        <end position="135"/>
    </location>
</feature>
<dbReference type="EMBL" id="CP060697">
    <property type="protein sequence ID" value="QNM82577.1"/>
    <property type="molecule type" value="Genomic_DNA"/>
</dbReference>
<proteinExistence type="predicted"/>
<evidence type="ECO:0008006" key="4">
    <source>
        <dbReference type="Google" id="ProtNLM"/>
    </source>
</evidence>
<dbReference type="RefSeq" id="WP_187479532.1">
    <property type="nucleotide sequence ID" value="NZ_CP060697.1"/>
</dbReference>
<keyword evidence="3" id="KW-1185">Reference proteome</keyword>
<dbReference type="Gene3D" id="3.10.450.160">
    <property type="entry name" value="inner membrane protein cigr"/>
    <property type="match status" value="1"/>
</dbReference>
<evidence type="ECO:0000256" key="1">
    <source>
        <dbReference type="SAM" id="SignalP"/>
    </source>
</evidence>
<evidence type="ECO:0000313" key="3">
    <source>
        <dbReference type="Proteomes" id="UP000515861"/>
    </source>
</evidence>
<feature type="signal peptide" evidence="1">
    <location>
        <begin position="1"/>
        <end position="21"/>
    </location>
</feature>
<gene>
    <name evidence="2" type="ORF">H8M03_11305</name>
</gene>
<name>A0A7G9L1S8_9SPHN</name>
<reference evidence="2 3" key="1">
    <citation type="submission" date="2020-08" db="EMBL/GenBank/DDBJ databases">
        <title>Sphingomonas sp. sand1-3 16S ribosomal RNA gene Genome sequencing and assembly.</title>
        <authorList>
            <person name="Kang M."/>
        </authorList>
    </citation>
    <scope>NUCLEOTIDE SEQUENCE [LARGE SCALE GENOMIC DNA]</scope>
    <source>
        <strain evidence="3">sand1-3</strain>
    </source>
</reference>
<keyword evidence="1" id="KW-0732">Signal</keyword>
<protein>
    <recommendedName>
        <fullName evidence="4">RcnB family protein</fullName>
    </recommendedName>
</protein>
<dbReference type="AlphaFoldDB" id="A0A7G9L1S8"/>
<evidence type="ECO:0000313" key="2">
    <source>
        <dbReference type="EMBL" id="QNM82577.1"/>
    </source>
</evidence>
<dbReference type="Proteomes" id="UP000515861">
    <property type="component" value="Chromosome"/>
</dbReference>
<sequence>MKTLFILAGVAALTATAPAAAKPGKGHGHGNSHATHAGKHGGHNMYGYGTGNCPPGLAKKNAMCMPPGQFKKLHQIGQRYPNNYGNLWSYNQIPVDLRTQYGFNDNYRYYYGDGYLYQVDPRTMLIQQVVNAILR</sequence>
<organism evidence="2 3">
    <name type="scientific">Sphingomonas sabuli</name>
    <dbReference type="NCBI Taxonomy" id="2764186"/>
    <lineage>
        <taxon>Bacteria</taxon>
        <taxon>Pseudomonadati</taxon>
        <taxon>Pseudomonadota</taxon>
        <taxon>Alphaproteobacteria</taxon>
        <taxon>Sphingomonadales</taxon>
        <taxon>Sphingomonadaceae</taxon>
        <taxon>Sphingomonas</taxon>
    </lineage>
</organism>
<accession>A0A7G9L1S8</accession>
<dbReference type="KEGG" id="ssau:H8M03_11305"/>